<dbReference type="NCBIfam" id="TIGR02899">
    <property type="entry name" value="spore_safA"/>
    <property type="match status" value="1"/>
</dbReference>
<feature type="domain" description="HTH cro/C1-type" evidence="2">
    <location>
        <begin position="10"/>
        <end position="26"/>
    </location>
</feature>
<dbReference type="Gene3D" id="3.10.350.10">
    <property type="entry name" value="LysM domain"/>
    <property type="match status" value="1"/>
</dbReference>
<evidence type="ECO:0000256" key="1">
    <source>
        <dbReference type="SAM" id="MobiDB-lite"/>
    </source>
</evidence>
<dbReference type="PROSITE" id="PS50943">
    <property type="entry name" value="HTH_CROC1"/>
    <property type="match status" value="1"/>
</dbReference>
<evidence type="ECO:0000259" key="3">
    <source>
        <dbReference type="PROSITE" id="PS51782"/>
    </source>
</evidence>
<evidence type="ECO:0000259" key="2">
    <source>
        <dbReference type="PROSITE" id="PS50943"/>
    </source>
</evidence>
<reference evidence="4 5" key="1">
    <citation type="submission" date="2023-10" db="EMBL/GenBank/DDBJ databases">
        <title>Niallia locisalis sp.nov. isolated from a salt pond sample.</title>
        <authorList>
            <person name="Li X.-J."/>
            <person name="Dong L."/>
        </authorList>
    </citation>
    <scope>NUCLEOTIDE SEQUENCE [LARGE SCALE GENOMIC DNA]</scope>
    <source>
        <strain evidence="4 5">DSM 29761</strain>
    </source>
</reference>
<feature type="domain" description="LysM" evidence="3">
    <location>
        <begin position="2"/>
        <end position="47"/>
    </location>
</feature>
<accession>A0ABZ2CN97</accession>
<sequence>MKIHIVQKGDTLWKIAKKYGVNFEELKKMNSQLSNPDMIMPGMKIKVPTSGGNIKKEAPTGVQGTKINMSSKKEMPKQEIPISKEIIKEKPKEMPKPVEVPKAQPIEAPKPKPVEAPKAKPIETPKPVPKAKPIEIPKPVPKAKPIETPKPVPIAKPIETPKPVPKAKPIEAPKEVPKAKPIKSVKEVPKEMPVEHPYPPKMPQPVPEIDVNNYYMMNMANVNVKEQQKPLPQLPPKPVNVLPEVKPVMESPVEESPIMAPPIDHYVGGHFQPMYPYMPNFDPCFDPCFPGQPMPFPQVQGTNMPAQMPFPQVQGAQMPAQPLPYPPAMGVQMPAQPMPCPPMPYAPMYGQQPMPQVQGAYMPEAPMPNQPSMVGGIQEGPDMYDESSPYMPQMYSPMTSGEGMPATNPSFGNQPFPQVQGVSEEAGYPEMGAQPSMMPGQIPMMEQQMPMMGQPMPMMGQPMPMMGQPMPMMGQPMPMMGQQMPYPVQEDCGCGAASGIPMGGYGVNPGQYVPPMMPGGFYPGQHYPQMGYGQLPYDPYMQAGAPEYGAPYGSPYDFGPGYPPRDEESSEYNG</sequence>
<organism evidence="4 5">
    <name type="scientific">Niallia oryzisoli</name>
    <dbReference type="NCBI Taxonomy" id="1737571"/>
    <lineage>
        <taxon>Bacteria</taxon>
        <taxon>Bacillati</taxon>
        <taxon>Bacillota</taxon>
        <taxon>Bacilli</taxon>
        <taxon>Bacillales</taxon>
        <taxon>Bacillaceae</taxon>
        <taxon>Niallia</taxon>
    </lineage>
</organism>
<dbReference type="EMBL" id="CP137640">
    <property type="protein sequence ID" value="WVX82594.1"/>
    <property type="molecule type" value="Genomic_DNA"/>
</dbReference>
<feature type="region of interest" description="Disordered" evidence="1">
    <location>
        <begin position="92"/>
        <end position="169"/>
    </location>
</feature>
<dbReference type="CDD" id="cd00118">
    <property type="entry name" value="LysM"/>
    <property type="match status" value="1"/>
</dbReference>
<dbReference type="InterPro" id="IPR014248">
    <property type="entry name" value="Spore_coat_assembly_SafA"/>
</dbReference>
<protein>
    <submittedName>
        <fullName evidence="4">SafA/ExsA family spore coat assembly protein</fullName>
    </submittedName>
</protein>
<feature type="compositionally biased region" description="Basic and acidic residues" evidence="1">
    <location>
        <begin position="109"/>
        <end position="123"/>
    </location>
</feature>
<dbReference type="SMART" id="SM00257">
    <property type="entry name" value="LysM"/>
    <property type="match status" value="1"/>
</dbReference>
<feature type="region of interest" description="Disordered" evidence="1">
    <location>
        <begin position="555"/>
        <end position="574"/>
    </location>
</feature>
<proteinExistence type="predicted"/>
<gene>
    <name evidence="4" type="primary">safA</name>
    <name evidence="4" type="ORF">R4Z09_06315</name>
</gene>
<evidence type="ECO:0000313" key="5">
    <source>
        <dbReference type="Proteomes" id="UP001357223"/>
    </source>
</evidence>
<name>A0ABZ2CN97_9BACI</name>
<evidence type="ECO:0000313" key="4">
    <source>
        <dbReference type="EMBL" id="WVX82594.1"/>
    </source>
</evidence>
<dbReference type="InterPro" id="IPR036779">
    <property type="entry name" value="LysM_dom_sf"/>
</dbReference>
<dbReference type="SUPFAM" id="SSF54106">
    <property type="entry name" value="LysM domain"/>
    <property type="match status" value="1"/>
</dbReference>
<dbReference type="PROSITE" id="PS51782">
    <property type="entry name" value="LYSM"/>
    <property type="match status" value="1"/>
</dbReference>
<feature type="compositionally biased region" description="Pro residues" evidence="1">
    <location>
        <begin position="124"/>
        <end position="166"/>
    </location>
</feature>
<dbReference type="Pfam" id="PF01476">
    <property type="entry name" value="LysM"/>
    <property type="match status" value="1"/>
</dbReference>
<dbReference type="InterPro" id="IPR001387">
    <property type="entry name" value="Cro/C1-type_HTH"/>
</dbReference>
<dbReference type="InterPro" id="IPR018392">
    <property type="entry name" value="LysM"/>
</dbReference>
<keyword evidence="5" id="KW-1185">Reference proteome</keyword>
<dbReference type="Proteomes" id="UP001357223">
    <property type="component" value="Chromosome"/>
</dbReference>